<dbReference type="Pfam" id="PF14243">
    <property type="entry name" value="R2K_3"/>
    <property type="match status" value="1"/>
</dbReference>
<gene>
    <name evidence="2" type="ORF">ET33_10635</name>
</gene>
<dbReference type="AlphaFoldDB" id="A0A081P0C7"/>
<protein>
    <recommendedName>
        <fullName evidence="1">ATP-grasp domain-containing protein</fullName>
    </recommendedName>
</protein>
<evidence type="ECO:0000313" key="2">
    <source>
        <dbReference type="EMBL" id="KEQ24150.1"/>
    </source>
</evidence>
<keyword evidence="3" id="KW-1185">Reference proteome</keyword>
<sequence length="297" mass="34198">MNIVFCSDPLDPKKADADYELEYRTAAGLGLPVELISLEDLLDGQAARAVRRVREAATAEPAIYRGWMMKPAHYEQLYAALQQKNIHLVNTPEQYLLCHHFPHSYRFIKEHTPESCWLDIAAVHSDINRVHDMLASFGSRPLLLKDYVKSRKHEWEEACYISDASDQRQVEKVLRTFIERQGDGLNGGIVFRDYVELEKLGAHEKSGMPLSKEYRLFFYRHRLITAQNYWEEAAYDGDRPDLSVFIAIAQRIRSSFFTMDIAKTAAGEWLIIEVGDGQVSGLQDRTDVEAFYRSFLD</sequence>
<organism evidence="2 3">
    <name type="scientific">Paenibacillus tyrfis</name>
    <dbReference type="NCBI Taxonomy" id="1501230"/>
    <lineage>
        <taxon>Bacteria</taxon>
        <taxon>Bacillati</taxon>
        <taxon>Bacillota</taxon>
        <taxon>Bacilli</taxon>
        <taxon>Bacillales</taxon>
        <taxon>Paenibacillaceae</taxon>
        <taxon>Paenibacillus</taxon>
    </lineage>
</organism>
<dbReference type="eggNOG" id="ENOG502Z879">
    <property type="taxonomic scope" value="Bacteria"/>
</dbReference>
<dbReference type="OrthoDB" id="5355744at2"/>
<dbReference type="RefSeq" id="WP_036686377.1">
    <property type="nucleotide sequence ID" value="NZ_JNVM01000017.1"/>
</dbReference>
<proteinExistence type="predicted"/>
<comment type="caution">
    <text evidence="2">The sequence shown here is derived from an EMBL/GenBank/DDBJ whole genome shotgun (WGS) entry which is preliminary data.</text>
</comment>
<dbReference type="InterPro" id="IPR025643">
    <property type="entry name" value="R2K_3"/>
</dbReference>
<reference evidence="2 3" key="1">
    <citation type="submission" date="2014-06" db="EMBL/GenBank/DDBJ databases">
        <title>Draft genome sequence of Paenibacillus sp. MSt1.</title>
        <authorList>
            <person name="Aw Y.K."/>
            <person name="Ong K.S."/>
            <person name="Gan H.M."/>
            <person name="Lee S.M."/>
        </authorList>
    </citation>
    <scope>NUCLEOTIDE SEQUENCE [LARGE SCALE GENOMIC DNA]</scope>
    <source>
        <strain evidence="2 3">MSt1</strain>
    </source>
</reference>
<evidence type="ECO:0000313" key="3">
    <source>
        <dbReference type="Proteomes" id="UP000028123"/>
    </source>
</evidence>
<dbReference type="Proteomes" id="UP000028123">
    <property type="component" value="Unassembled WGS sequence"/>
</dbReference>
<name>A0A081P0C7_9BACL</name>
<accession>A0A081P0C7</accession>
<feature type="domain" description="ATP-grasp" evidence="1">
    <location>
        <begin position="138"/>
        <end position="294"/>
    </location>
</feature>
<evidence type="ECO:0000259" key="1">
    <source>
        <dbReference type="Pfam" id="PF14243"/>
    </source>
</evidence>
<dbReference type="EMBL" id="JNVM01000017">
    <property type="protein sequence ID" value="KEQ24150.1"/>
    <property type="molecule type" value="Genomic_DNA"/>
</dbReference>